<sequence>MTATARRKGFRRTIVPMLQTIGQWRQYLVRVWQPPSRRWWADANGIERWHDEPRKDIPAAEYPENDPERLRELIESKQDHAVVDTPLRVRLETRRIGAGPTLCVTADEHSPLPVGEHGRRAAAARHRTAGAARRPVTGTPRPCAACRNRRRAGARHSWNTTTASARPRSLPLGSPATGCAGR</sequence>
<dbReference type="RefSeq" id="WP_260724153.1">
    <property type="nucleotide sequence ID" value="NZ_BAAABS010000052.1"/>
</dbReference>
<feature type="compositionally biased region" description="Low complexity" evidence="1">
    <location>
        <begin position="129"/>
        <end position="146"/>
    </location>
</feature>
<protein>
    <submittedName>
        <fullName evidence="2">Uncharacterized protein</fullName>
    </submittedName>
</protein>
<feature type="region of interest" description="Disordered" evidence="1">
    <location>
        <begin position="127"/>
        <end position="182"/>
    </location>
</feature>
<evidence type="ECO:0000256" key="1">
    <source>
        <dbReference type="SAM" id="MobiDB-lite"/>
    </source>
</evidence>
<dbReference type="Proteomes" id="UP001058271">
    <property type="component" value="Chromosome"/>
</dbReference>
<gene>
    <name evidence="2" type="ORF">Drose_26945</name>
</gene>
<evidence type="ECO:0000313" key="2">
    <source>
        <dbReference type="EMBL" id="UWZ34806.1"/>
    </source>
</evidence>
<evidence type="ECO:0000313" key="3">
    <source>
        <dbReference type="Proteomes" id="UP001058271"/>
    </source>
</evidence>
<dbReference type="EMBL" id="CP073721">
    <property type="protein sequence ID" value="UWZ34806.1"/>
    <property type="molecule type" value="Genomic_DNA"/>
</dbReference>
<organism evidence="2 3">
    <name type="scientific">Dactylosporangium roseum</name>
    <dbReference type="NCBI Taxonomy" id="47989"/>
    <lineage>
        <taxon>Bacteria</taxon>
        <taxon>Bacillati</taxon>
        <taxon>Actinomycetota</taxon>
        <taxon>Actinomycetes</taxon>
        <taxon>Micromonosporales</taxon>
        <taxon>Micromonosporaceae</taxon>
        <taxon>Dactylosporangium</taxon>
    </lineage>
</organism>
<name>A0ABY5YYH8_9ACTN</name>
<accession>A0ABY5YYH8</accession>
<keyword evidence="3" id="KW-1185">Reference proteome</keyword>
<proteinExistence type="predicted"/>
<reference evidence="2" key="1">
    <citation type="submission" date="2021-04" db="EMBL/GenBank/DDBJ databases">
        <title>Biosynthetic gene clusters of Dactylosporangioum roseum.</title>
        <authorList>
            <person name="Hartkoorn R.C."/>
            <person name="Beaudoing E."/>
            <person name="Hot D."/>
            <person name="Moureu S."/>
        </authorList>
    </citation>
    <scope>NUCLEOTIDE SEQUENCE</scope>
    <source>
        <strain evidence="2">NRRL B-16295</strain>
    </source>
</reference>